<dbReference type="SUPFAM" id="SSF109993">
    <property type="entry name" value="VPS9 domain"/>
    <property type="match status" value="2"/>
</dbReference>
<evidence type="ECO:0000259" key="2">
    <source>
        <dbReference type="Pfam" id="PF02204"/>
    </source>
</evidence>
<keyword evidence="4" id="KW-1185">Reference proteome</keyword>
<comment type="caution">
    <text evidence="3">The sequence shown here is derived from an EMBL/GenBank/DDBJ whole genome shotgun (WGS) entry which is preliminary data.</text>
</comment>
<protein>
    <recommendedName>
        <fullName evidence="2">VPS9 domain-containing protein</fullName>
    </recommendedName>
</protein>
<dbReference type="OrthoDB" id="300289at2759"/>
<dbReference type="GO" id="GO:0005829">
    <property type="term" value="C:cytosol"/>
    <property type="evidence" value="ECO:0007669"/>
    <property type="project" value="TreeGrafter"/>
</dbReference>
<feature type="domain" description="VPS9" evidence="2">
    <location>
        <begin position="743"/>
        <end position="791"/>
    </location>
</feature>
<dbReference type="InterPro" id="IPR045046">
    <property type="entry name" value="Vps9-like"/>
</dbReference>
<feature type="region of interest" description="Disordered" evidence="1">
    <location>
        <begin position="360"/>
        <end position="382"/>
    </location>
</feature>
<feature type="region of interest" description="Disordered" evidence="1">
    <location>
        <begin position="575"/>
        <end position="601"/>
    </location>
</feature>
<feature type="compositionally biased region" description="Basic and acidic residues" evidence="1">
    <location>
        <begin position="987"/>
        <end position="998"/>
    </location>
</feature>
<proteinExistence type="predicted"/>
<accession>A0A811MQY2</accession>
<reference evidence="3" key="1">
    <citation type="submission" date="2020-10" db="EMBL/GenBank/DDBJ databases">
        <authorList>
            <person name="Han B."/>
            <person name="Lu T."/>
            <person name="Zhao Q."/>
            <person name="Huang X."/>
            <person name="Zhao Y."/>
        </authorList>
    </citation>
    <scope>NUCLEOTIDE SEQUENCE</scope>
</reference>
<evidence type="ECO:0000256" key="1">
    <source>
        <dbReference type="SAM" id="MobiDB-lite"/>
    </source>
</evidence>
<dbReference type="AlphaFoldDB" id="A0A811MQY2"/>
<feature type="compositionally biased region" description="Polar residues" evidence="1">
    <location>
        <begin position="974"/>
        <end position="984"/>
    </location>
</feature>
<dbReference type="GO" id="GO:0030139">
    <property type="term" value="C:endocytic vesicle"/>
    <property type="evidence" value="ECO:0007669"/>
    <property type="project" value="TreeGrafter"/>
</dbReference>
<dbReference type="Proteomes" id="UP000604825">
    <property type="component" value="Unassembled WGS sequence"/>
</dbReference>
<evidence type="ECO:0000313" key="4">
    <source>
        <dbReference type="Proteomes" id="UP000604825"/>
    </source>
</evidence>
<dbReference type="Gene3D" id="1.20.1050.80">
    <property type="entry name" value="VPS9 domain"/>
    <property type="match status" value="2"/>
</dbReference>
<dbReference type="InterPro" id="IPR037191">
    <property type="entry name" value="VPS9_dom_sf"/>
</dbReference>
<dbReference type="InterPro" id="IPR003123">
    <property type="entry name" value="VPS9"/>
</dbReference>
<sequence length="998" mass="110429">MEGNADASSTAPLAWHDFLERMRQPSAAEFVQSIKRSLEPHMLGLEKYVMTKLFNRVLASVPEDVKSDEKLFEKMALLQQFIRPENLDIKPEYQNETSWLVGRSKGERWREAPASSSGGSSALLFREALLCLVAPLRLSARRGVSLKDPPPPKVILKARPRQVFVAVGPDASGWQQYESRRARKKRLKDLRGPRRPVPVDLRGRCFNCFAPSHRATVCREGTRCFKCHRDRHAGVSCLAVVAPLRVSCADIGSIINRSARMARAEDELCKALSVSIVGDSATLSVDVLVAELARRYELPVESLEFHRLNRDYSSFRLKAWCSQPELIPADMELVIVEPLVLAEERLRRIEDIPSRPKAAATDRLGLISNPPRDADGGLFPSPSPDDIPILDPVLTALCASPMGTAIRNGVDTAPLPEPHLACVVAMAKPVDVAVAVVTPHRTPIRGPGGVDVMAVTLSTGARSFPAGKDLTQVSLDDGNESSKLILGGPVPKLLQSVPQHTSPEPQVMTQLLPPVLLAPPLRGRTPPPLQVYSRRRSSRRAATMEGEAVASTSPSQPLSPATAFILKMAKTPNGLLPIPHISKRRKKPPPSEAPRRSRRIAGLGVDQPKACPTHLMKRVMRALDLDVDDEKGQLDQQLLEDYAQRFRQHVTPSHTRALAALFGWAPTEEDFVVGPETKMSAISRQLILSMLGSDFDNNFICRPSIGASGGILIAWRRRLGTVQDSRVDNHIHITVRIVVIIKLMFLVQANPPQLHSNLLYIQRYRRQTRLVSEAQYFFTNILSAESFIWNIDGESLSMNELDFQRKMDSARERLLGLSADSENQDSQANPDVQDRKSQNLKANRNFDASLSLKDHAQEKKGAAELLNEDDLNKKIQEYPFLFSRAGDLTIADVESLLNSYKQLVLRYVALAQGMGVSPETTLAQSGQTSDLVVSEEPENLNSVVNDNENSERTSKKVDVINENHHSEVVDTEASEQMTQKTAVDSSDDLKALHQPENA</sequence>
<feature type="region of interest" description="Disordered" evidence="1">
    <location>
        <begin position="518"/>
        <end position="557"/>
    </location>
</feature>
<dbReference type="Pfam" id="PF02204">
    <property type="entry name" value="VPS9"/>
    <property type="match status" value="1"/>
</dbReference>
<dbReference type="PANTHER" id="PTHR23101">
    <property type="entry name" value="RAB GDP/GTP EXCHANGE FACTOR"/>
    <property type="match status" value="1"/>
</dbReference>
<dbReference type="GO" id="GO:0005085">
    <property type="term" value="F:guanyl-nucleotide exchange factor activity"/>
    <property type="evidence" value="ECO:0007669"/>
    <property type="project" value="InterPro"/>
</dbReference>
<name>A0A811MQY2_9POAL</name>
<dbReference type="GO" id="GO:0031267">
    <property type="term" value="F:small GTPase binding"/>
    <property type="evidence" value="ECO:0007669"/>
    <property type="project" value="TreeGrafter"/>
</dbReference>
<feature type="region of interest" description="Disordered" evidence="1">
    <location>
        <begin position="963"/>
        <end position="998"/>
    </location>
</feature>
<dbReference type="PANTHER" id="PTHR23101:SF25">
    <property type="entry name" value="GTPASE-ACTIVATING PROTEIN AND VPS9 DOMAIN-CONTAINING PROTEIN 1"/>
    <property type="match status" value="1"/>
</dbReference>
<evidence type="ECO:0000313" key="3">
    <source>
        <dbReference type="EMBL" id="CAD6211377.1"/>
    </source>
</evidence>
<gene>
    <name evidence="3" type="ORF">NCGR_LOCUS7350</name>
</gene>
<organism evidence="3 4">
    <name type="scientific">Miscanthus lutarioriparius</name>
    <dbReference type="NCBI Taxonomy" id="422564"/>
    <lineage>
        <taxon>Eukaryota</taxon>
        <taxon>Viridiplantae</taxon>
        <taxon>Streptophyta</taxon>
        <taxon>Embryophyta</taxon>
        <taxon>Tracheophyta</taxon>
        <taxon>Spermatophyta</taxon>
        <taxon>Magnoliopsida</taxon>
        <taxon>Liliopsida</taxon>
        <taxon>Poales</taxon>
        <taxon>Poaceae</taxon>
        <taxon>PACMAD clade</taxon>
        <taxon>Panicoideae</taxon>
        <taxon>Andropogonodae</taxon>
        <taxon>Andropogoneae</taxon>
        <taxon>Saccharinae</taxon>
        <taxon>Miscanthus</taxon>
    </lineage>
</organism>
<dbReference type="GO" id="GO:0016192">
    <property type="term" value="P:vesicle-mediated transport"/>
    <property type="evidence" value="ECO:0007669"/>
    <property type="project" value="InterPro"/>
</dbReference>
<dbReference type="EMBL" id="CAJGYO010000002">
    <property type="protein sequence ID" value="CAD6211377.1"/>
    <property type="molecule type" value="Genomic_DNA"/>
</dbReference>